<evidence type="ECO:0000313" key="3">
    <source>
        <dbReference type="Proteomes" id="UP000837857"/>
    </source>
</evidence>
<feature type="region of interest" description="Disordered" evidence="1">
    <location>
        <begin position="106"/>
        <end position="128"/>
    </location>
</feature>
<sequence>MRNARGAHRSHSAYICARGARESAARTGDEPAREPIACREPCKNMYCKQPPVQMNRQPPFAAQQKDERGVRRCFDGVQLTMDVSGGAVDRNRVLVRVRLTWAQKSFRAHARRPRKAKKKGDALAETVL</sequence>
<gene>
    <name evidence="2" type="ORF">IPOD504_LOCUS1614</name>
</gene>
<dbReference type="EMBL" id="OW152823">
    <property type="protein sequence ID" value="CAH2039339.1"/>
    <property type="molecule type" value="Genomic_DNA"/>
</dbReference>
<feature type="non-terminal residue" evidence="2">
    <location>
        <position position="1"/>
    </location>
</feature>
<protein>
    <submittedName>
        <fullName evidence="2">Uncharacterized protein</fullName>
    </submittedName>
</protein>
<evidence type="ECO:0000256" key="1">
    <source>
        <dbReference type="SAM" id="MobiDB-lite"/>
    </source>
</evidence>
<feature type="compositionally biased region" description="Basic residues" evidence="1">
    <location>
        <begin position="106"/>
        <end position="118"/>
    </location>
</feature>
<evidence type="ECO:0000313" key="2">
    <source>
        <dbReference type="EMBL" id="CAH2039339.1"/>
    </source>
</evidence>
<organism evidence="2 3">
    <name type="scientific">Iphiclides podalirius</name>
    <name type="common">scarce swallowtail</name>
    <dbReference type="NCBI Taxonomy" id="110791"/>
    <lineage>
        <taxon>Eukaryota</taxon>
        <taxon>Metazoa</taxon>
        <taxon>Ecdysozoa</taxon>
        <taxon>Arthropoda</taxon>
        <taxon>Hexapoda</taxon>
        <taxon>Insecta</taxon>
        <taxon>Pterygota</taxon>
        <taxon>Neoptera</taxon>
        <taxon>Endopterygota</taxon>
        <taxon>Lepidoptera</taxon>
        <taxon>Glossata</taxon>
        <taxon>Ditrysia</taxon>
        <taxon>Papilionoidea</taxon>
        <taxon>Papilionidae</taxon>
        <taxon>Papilioninae</taxon>
        <taxon>Iphiclides</taxon>
    </lineage>
</organism>
<reference evidence="2" key="1">
    <citation type="submission" date="2022-03" db="EMBL/GenBank/DDBJ databases">
        <authorList>
            <person name="Martin H S."/>
        </authorList>
    </citation>
    <scope>NUCLEOTIDE SEQUENCE</scope>
</reference>
<keyword evidence="3" id="KW-1185">Reference proteome</keyword>
<proteinExistence type="predicted"/>
<name>A0ABN8HPD0_9NEOP</name>
<dbReference type="Proteomes" id="UP000837857">
    <property type="component" value="Chromosome 11"/>
</dbReference>
<accession>A0ABN8HPD0</accession>